<dbReference type="PaxDb" id="170187-SP_0444"/>
<reference evidence="1 2" key="1">
    <citation type="journal article" date="2001" name="Science">
        <title>Complete genome sequence of a virulent isolate of Streptococcus pneumoniae.</title>
        <authorList>
            <person name="Tettelin H."/>
            <person name="Nelson K.E."/>
            <person name="Paulsen I.T."/>
            <person name="Eisen J.A."/>
            <person name="Read T.D."/>
            <person name="Peterson S."/>
            <person name="Heidelberg J."/>
            <person name="DeBoy R.T."/>
            <person name="Haft D.H."/>
            <person name="Dodson R.J."/>
            <person name="Durkin A.S."/>
            <person name="Gwinn M."/>
            <person name="Kolonay J.F."/>
            <person name="Nelson W.C."/>
            <person name="Peterson J.D."/>
            <person name="Umayam L.A."/>
            <person name="White O."/>
            <person name="Salzberg S.L."/>
            <person name="Lewis M.R."/>
            <person name="Radune D."/>
            <person name="Holtzapple E."/>
            <person name="Khouri H."/>
            <person name="Wolf A.M."/>
            <person name="Utterback T.R."/>
            <person name="Hansen C.L."/>
            <person name="McDonald L.A."/>
            <person name="Feldblyum T.V."/>
            <person name="Angiuoli S."/>
            <person name="Dickinson T."/>
            <person name="Hickey E.K."/>
            <person name="Holt I.E."/>
            <person name="Loftus B.J."/>
            <person name="Yang F."/>
            <person name="Smith H.O."/>
            <person name="Venter J.C."/>
            <person name="Dougherty B.A."/>
            <person name="Morrison D.A."/>
            <person name="Hollingshead S.K."/>
            <person name="Fraser C.M."/>
        </authorList>
    </citation>
    <scope>NUCLEOTIDE SEQUENCE [LARGE SCALE GENOMIC DNA]</scope>
    <source>
        <strain evidence="2">ATCC BAA-334 / TIGR4</strain>
    </source>
</reference>
<keyword evidence="2" id="KW-1185">Reference proteome</keyword>
<gene>
    <name evidence="1" type="ordered locus">SP_0444</name>
</gene>
<organism evidence="1 2">
    <name type="scientific">Streptococcus pneumoniae serotype 4 (strain ATCC BAA-334 / TIGR4)</name>
    <dbReference type="NCBI Taxonomy" id="170187"/>
    <lineage>
        <taxon>Bacteria</taxon>
        <taxon>Bacillati</taxon>
        <taxon>Bacillota</taxon>
        <taxon>Bacilli</taxon>
        <taxon>Lactobacillales</taxon>
        <taxon>Streptococcaceae</taxon>
        <taxon>Streptococcus</taxon>
    </lineage>
</organism>
<evidence type="ECO:0000313" key="1">
    <source>
        <dbReference type="EMBL" id="AAK74605.1"/>
    </source>
</evidence>
<dbReference type="KEGG" id="spn:SP_0444"/>
<dbReference type="EMBL" id="AE005672">
    <property type="protein sequence ID" value="AAK74605.1"/>
    <property type="molecule type" value="Genomic_DNA"/>
</dbReference>
<protein>
    <submittedName>
        <fullName evidence="1">Uncharacterized protein</fullName>
    </submittedName>
</protein>
<dbReference type="Proteomes" id="UP000000585">
    <property type="component" value="Chromosome"/>
</dbReference>
<name>A0A0H2UNL4_STRPN</name>
<accession>A0A0H2UNL4</accession>
<sequence>MNVIFVFIKKIPISFTKKKKELISQSFINLIPH</sequence>
<dbReference type="EnsemblBacteria" id="AAK74605">
    <property type="protein sequence ID" value="AAK74605"/>
    <property type="gene ID" value="SP_0444"/>
</dbReference>
<proteinExistence type="predicted"/>
<evidence type="ECO:0000313" key="2">
    <source>
        <dbReference type="Proteomes" id="UP000000585"/>
    </source>
</evidence>
<dbReference type="AlphaFoldDB" id="A0A0H2UNL4"/>